<protein>
    <recommendedName>
        <fullName evidence="5">Alkaline phosphatase family protein</fullName>
    </recommendedName>
</protein>
<gene>
    <name evidence="4" type="ORF">METZ01_LOCUS118044</name>
</gene>
<dbReference type="InterPro" id="IPR002591">
    <property type="entry name" value="Phosphodiest/P_Trfase"/>
</dbReference>
<dbReference type="InterPro" id="IPR017850">
    <property type="entry name" value="Alkaline_phosphatase_core_sf"/>
</dbReference>
<organism evidence="4">
    <name type="scientific">marine metagenome</name>
    <dbReference type="NCBI Taxonomy" id="408172"/>
    <lineage>
        <taxon>unclassified sequences</taxon>
        <taxon>metagenomes</taxon>
        <taxon>ecological metagenomes</taxon>
    </lineage>
</organism>
<dbReference type="PANTHER" id="PTHR10151">
    <property type="entry name" value="ECTONUCLEOTIDE PYROPHOSPHATASE/PHOSPHODIESTERASE"/>
    <property type="match status" value="1"/>
</dbReference>
<reference evidence="4" key="1">
    <citation type="submission" date="2018-05" db="EMBL/GenBank/DDBJ databases">
        <authorList>
            <person name="Lanie J.A."/>
            <person name="Ng W.-L."/>
            <person name="Kazmierczak K.M."/>
            <person name="Andrzejewski T.M."/>
            <person name="Davidsen T.M."/>
            <person name="Wayne K.J."/>
            <person name="Tettelin H."/>
            <person name="Glass J.I."/>
            <person name="Rusch D."/>
            <person name="Podicherti R."/>
            <person name="Tsui H.-C.T."/>
            <person name="Winkler M.E."/>
        </authorList>
    </citation>
    <scope>NUCLEOTIDE SEQUENCE</scope>
</reference>
<dbReference type="InterPro" id="IPR026263">
    <property type="entry name" value="Alkaline_phosphatase_prok"/>
</dbReference>
<proteinExistence type="predicted"/>
<evidence type="ECO:0000313" key="4">
    <source>
        <dbReference type="EMBL" id="SVA65190.1"/>
    </source>
</evidence>
<sequence>MVLDHMRPDHLTRFDELYEGGFRWIMDNGTWFTNNHHEHGYTATGPAHFVIGTGQYPGPGGALGNIFYDRILEKKVNCVDDPNAKTVGGDGKARSFVRYETKGIGDWIKAADSQSKVFSIAGKDRSAVLMGGKDPDLAVYYNQTDRFITSDYYADELPHWLEKYNQNLNLSSYQDSLWTKSLSDSHYLKYAREDYYSGEEDTYEKDPYSPVFPIGFDSGTQAGDEIMGRPWFERIILDLGLTVVREEDLGKDEHPDLLCIGLSAMDWIIHDYGPFSQETMDACIKLDRYLADFIHDLDTTVGLEHIEFVLSSDHGGLPLPEFQLAKGIPAGRIDRDRLKDAFKWIEDEITETYGQNIFVRDWIHYFFDLENLKKRNVPFSEPASIIKKYLLRVEGINQVFTKREIMEGDSTDKIMFRLQKMIHPELSPDVVTLVSPGYLFRTPHGTSHGTPYDYDTHVPLIISRTGRTPRQISDHSKSVDIAPTIAKMLGIDIPVYCDGVPLKF</sequence>
<keyword evidence="3" id="KW-0732">Signal</keyword>
<evidence type="ECO:0008006" key="5">
    <source>
        <dbReference type="Google" id="ProtNLM"/>
    </source>
</evidence>
<dbReference type="SUPFAM" id="SSF53649">
    <property type="entry name" value="Alkaline phosphatase-like"/>
    <property type="match status" value="1"/>
</dbReference>
<keyword evidence="1" id="KW-0597">Phosphoprotein</keyword>
<dbReference type="GO" id="GO:0004035">
    <property type="term" value="F:alkaline phosphatase activity"/>
    <property type="evidence" value="ECO:0007669"/>
    <property type="project" value="InterPro"/>
</dbReference>
<dbReference type="Pfam" id="PF01663">
    <property type="entry name" value="Phosphodiest"/>
    <property type="match status" value="1"/>
</dbReference>
<evidence type="ECO:0000256" key="1">
    <source>
        <dbReference type="ARBA" id="ARBA00022553"/>
    </source>
</evidence>
<dbReference type="PIRSF" id="PIRSF031924">
    <property type="entry name" value="Pi-irrepressible_AP"/>
    <property type="match status" value="1"/>
</dbReference>
<accession>A0A381XKR3</accession>
<dbReference type="GO" id="GO:0046872">
    <property type="term" value="F:metal ion binding"/>
    <property type="evidence" value="ECO:0007669"/>
    <property type="project" value="UniProtKB-KW"/>
</dbReference>
<dbReference type="EMBL" id="UINC01015492">
    <property type="protein sequence ID" value="SVA65190.1"/>
    <property type="molecule type" value="Genomic_DNA"/>
</dbReference>
<evidence type="ECO:0000256" key="3">
    <source>
        <dbReference type="ARBA" id="ARBA00022729"/>
    </source>
</evidence>
<dbReference type="AlphaFoldDB" id="A0A381XKR3"/>
<dbReference type="PANTHER" id="PTHR10151:SF120">
    <property type="entry name" value="BIS(5'-ADENOSYL)-TRIPHOSPHATASE"/>
    <property type="match status" value="1"/>
</dbReference>
<keyword evidence="2" id="KW-0479">Metal-binding</keyword>
<name>A0A381XKR3_9ZZZZ</name>
<dbReference type="Gene3D" id="3.30.1360.150">
    <property type="match status" value="1"/>
</dbReference>
<evidence type="ECO:0000256" key="2">
    <source>
        <dbReference type="ARBA" id="ARBA00022723"/>
    </source>
</evidence>
<dbReference type="Gene3D" id="3.40.720.10">
    <property type="entry name" value="Alkaline Phosphatase, subunit A"/>
    <property type="match status" value="1"/>
</dbReference>